<evidence type="ECO:0000313" key="9">
    <source>
        <dbReference type="EMBL" id="PHT37819.1"/>
    </source>
</evidence>
<feature type="domain" description="HECT" evidence="8">
    <location>
        <begin position="821"/>
        <end position="1296"/>
    </location>
</feature>
<dbReference type="EMBL" id="MLFT02000009">
    <property type="protein sequence ID" value="PHT37819.1"/>
    <property type="molecule type" value="Genomic_DNA"/>
</dbReference>
<evidence type="ECO:0000256" key="4">
    <source>
        <dbReference type="ARBA" id="ARBA00022786"/>
    </source>
</evidence>
<proteinExistence type="inferred from homology"/>
<dbReference type="EC" id="2.3.2.26" evidence="2"/>
<evidence type="ECO:0000256" key="5">
    <source>
        <dbReference type="ARBA" id="ARBA00057703"/>
    </source>
</evidence>
<dbReference type="PANTHER" id="PTHR45700">
    <property type="entry name" value="UBIQUITIN-PROTEIN LIGASE E3C"/>
    <property type="match status" value="1"/>
</dbReference>
<accession>A0A2G2VXY2</accession>
<gene>
    <name evidence="9" type="ORF">CQW23_21392</name>
</gene>
<evidence type="ECO:0000256" key="7">
    <source>
        <dbReference type="PROSITE-ProRule" id="PRU00104"/>
    </source>
</evidence>
<sequence length="1296" mass="146799">MVKIQKKVNESCNLNAEVEDEDDNMVSLRGSSAKEISRDVLLEKVSQERALRNFTRRANAAARLIQRAWKRYNVKKRIALELQLQWESLISSHLAPLKKSSLSSQVLRPFLFFTTFLLARYPRIQPREKDCIRSCFGVILESINSTNPNENFCSMATGTVEERKIWNYQAKKLITICLFILAEYDNSSQKSNDVLLTSLAMRLAVILTDVKGWKCISNTNIESAFMAVRDLVQFVGSIRSGLYNSVRSYICKLEVPNDQLLITASAITLALRPFHVANLVMDDKNVLLEVQSAAEQYCIYLLTIPSFAQRLPVVLIPPLKHKSVLTPCLRILLMSMEQILKDMSDMDQLTSTHDRVLPPVGWALGNIIYLATSSESNILDFGKLVYGLDRQSYVHVVIMLAEKLLAQIERAGWVRNENQQVQRDGNSVEAETTFGSLKMSYVDLFKPVCLQRHLMELLVLEKDGPVQRAESLPSCGAESAGSCELLDVAYYYSWMLRIFSILNPVLGAMPVLNMLSFTPGFLSNLWGTLEESFFPGKDLVGKGKYSDKSTISENKILEASVRKQKHSSKDIGSKWATVFQKITGKSQTEFKIVDPLDGKSKTVHIDEHYSDMWDIELLRQGPDGISNDLSCVLHLFCASYSHLLLVLDDLEFYEKQVPFTLEQQQKIVSVLNTLVYNTISCSICPKSRSLTDSAIKCLHLLYERDCRHQFCPPTLWLSPGRNNRPPIAVAARTHEVLSAASNGDDTSTSRSMGSIITVIPHIFPFEERVEMFREFINMDKVSRKMAGEVTGPGPRSVEIVIRRGHIVEDGFQQLNNLGSRLKSSIHVSFVNESGLPEAGLDYGGLSKEFLTEIAKAAFSPEYGLFTQTLTSDRHLIPNTAARFLDNGIQMIEFLGRIVGKALYEGILLDYSFSHVFVQKLLGRYSFLDELSTLDPELYRNLMYVKHYGGDVKDLALDFTVTEESLGKHIVIELKPGGKDTSVTKENMLQYVHAMADFKLNRQILPFSNAFYRGLTDLISPSWLKLFNASYSLTVHVKIDLDGANPKFYHQLLSGGNHDIDIDDLRKNTRYTGDDVVLIDEMRGCVNEKLEVWRQNLESKGFWLSRSKTEYLECKFSDLRQEDEVVVRLDSQVVCKKDSFKYLGSMIQGNGEIDEDVSNRIGAGWMKWRLASGMLCDRKVPLRLKGKFYRVAVHPVILCERLALDDFRRSRGRPKKYWRGVISHDMEQLQLTEDMTLDRKVSCDLPLLATFGGQDVDRLPSASTCYNTLKLPTYKRQNTLRAKLLYAINSNAGFELS</sequence>
<dbReference type="PANTHER" id="PTHR45700:SF2">
    <property type="entry name" value="UBIQUITIN-PROTEIN LIGASE E3C"/>
    <property type="match status" value="1"/>
</dbReference>
<dbReference type="GO" id="GO:0061630">
    <property type="term" value="F:ubiquitin protein ligase activity"/>
    <property type="evidence" value="ECO:0007669"/>
    <property type="project" value="UniProtKB-EC"/>
</dbReference>
<evidence type="ECO:0000313" key="10">
    <source>
        <dbReference type="Proteomes" id="UP000224567"/>
    </source>
</evidence>
<dbReference type="InterPro" id="IPR044611">
    <property type="entry name" value="E3A/B/C-like"/>
</dbReference>
<comment type="catalytic activity">
    <reaction evidence="1">
        <text>S-ubiquitinyl-[E2 ubiquitin-conjugating enzyme]-L-cysteine + [acceptor protein]-L-lysine = [E2 ubiquitin-conjugating enzyme]-L-cysteine + N(6)-ubiquitinyl-[acceptor protein]-L-lysine.</text>
        <dbReference type="EC" id="2.3.2.26"/>
    </reaction>
</comment>
<comment type="caution">
    <text evidence="9">The sequence shown here is derived from an EMBL/GenBank/DDBJ whole genome shotgun (WGS) entry which is preliminary data.</text>
</comment>
<keyword evidence="3" id="KW-0808">Transferase</keyword>
<keyword evidence="4 7" id="KW-0833">Ubl conjugation pathway</keyword>
<dbReference type="Gene3D" id="3.30.2160.10">
    <property type="entry name" value="Hect, E3 ligase catalytic domain"/>
    <property type="match status" value="1"/>
</dbReference>
<dbReference type="SUPFAM" id="SSF56204">
    <property type="entry name" value="Hect, E3 ligase catalytic domain"/>
    <property type="match status" value="2"/>
</dbReference>
<feature type="active site" description="Glycyl thioester intermediate" evidence="7">
    <location>
        <position position="1264"/>
    </location>
</feature>
<dbReference type="Pfam" id="PF00632">
    <property type="entry name" value="HECT"/>
    <property type="match status" value="2"/>
</dbReference>
<dbReference type="InterPro" id="IPR035983">
    <property type="entry name" value="Hect_E3_ubiquitin_ligase"/>
</dbReference>
<reference evidence="9 10" key="1">
    <citation type="journal article" date="2017" name="Genome Biol.">
        <title>New reference genome sequences of hot pepper reveal the massive evolution of plant disease-resistance genes by retroduplication.</title>
        <authorList>
            <person name="Kim S."/>
            <person name="Park J."/>
            <person name="Yeom S.I."/>
            <person name="Kim Y.M."/>
            <person name="Seo E."/>
            <person name="Kim K.T."/>
            <person name="Kim M.S."/>
            <person name="Lee J.M."/>
            <person name="Cheong K."/>
            <person name="Shin H.S."/>
            <person name="Kim S.B."/>
            <person name="Han K."/>
            <person name="Lee J."/>
            <person name="Park M."/>
            <person name="Lee H.A."/>
            <person name="Lee H.Y."/>
            <person name="Lee Y."/>
            <person name="Oh S."/>
            <person name="Lee J.H."/>
            <person name="Choi E."/>
            <person name="Choi E."/>
            <person name="Lee S.E."/>
            <person name="Jeon J."/>
            <person name="Kim H."/>
            <person name="Choi G."/>
            <person name="Song H."/>
            <person name="Lee J."/>
            <person name="Lee S.C."/>
            <person name="Kwon J.K."/>
            <person name="Lee H.Y."/>
            <person name="Koo N."/>
            <person name="Hong Y."/>
            <person name="Kim R.W."/>
            <person name="Kang W.H."/>
            <person name="Huh J.H."/>
            <person name="Kang B.C."/>
            <person name="Yang T.J."/>
            <person name="Lee Y.H."/>
            <person name="Bennetzen J.L."/>
            <person name="Choi D."/>
        </authorList>
    </citation>
    <scope>NUCLEOTIDE SEQUENCE [LARGE SCALE GENOMIC DNA]</scope>
    <source>
        <strain evidence="10">cv. PBC81</strain>
    </source>
</reference>
<organism evidence="9 10">
    <name type="scientific">Capsicum baccatum</name>
    <name type="common">Peruvian pepper</name>
    <dbReference type="NCBI Taxonomy" id="33114"/>
    <lineage>
        <taxon>Eukaryota</taxon>
        <taxon>Viridiplantae</taxon>
        <taxon>Streptophyta</taxon>
        <taxon>Embryophyta</taxon>
        <taxon>Tracheophyta</taxon>
        <taxon>Spermatophyta</taxon>
        <taxon>Magnoliopsida</taxon>
        <taxon>eudicotyledons</taxon>
        <taxon>Gunneridae</taxon>
        <taxon>Pentapetalae</taxon>
        <taxon>asterids</taxon>
        <taxon>lamiids</taxon>
        <taxon>Solanales</taxon>
        <taxon>Solanaceae</taxon>
        <taxon>Solanoideae</taxon>
        <taxon>Capsiceae</taxon>
        <taxon>Capsicum</taxon>
    </lineage>
</organism>
<protein>
    <recommendedName>
        <fullName evidence="2">HECT-type E3 ubiquitin transferase</fullName>
        <ecNumber evidence="2">2.3.2.26</ecNumber>
    </recommendedName>
</protein>
<dbReference type="PROSITE" id="PS50237">
    <property type="entry name" value="HECT"/>
    <property type="match status" value="1"/>
</dbReference>
<keyword evidence="10" id="KW-1185">Reference proteome</keyword>
<name>A0A2G2VXY2_CAPBA</name>
<dbReference type="Gene3D" id="3.30.2410.10">
    <property type="entry name" value="Hect, E3 ligase catalytic domain"/>
    <property type="match status" value="1"/>
</dbReference>
<dbReference type="OrthoDB" id="8068875at2759"/>
<reference evidence="10" key="2">
    <citation type="journal article" date="2017" name="J. Anim. Genet.">
        <title>Multiple reference genome sequences of hot pepper reveal the massive evolution of plant disease resistance genes by retroduplication.</title>
        <authorList>
            <person name="Kim S."/>
            <person name="Park J."/>
            <person name="Yeom S.-I."/>
            <person name="Kim Y.-M."/>
            <person name="Seo E."/>
            <person name="Kim K.-T."/>
            <person name="Kim M.-S."/>
            <person name="Lee J.M."/>
            <person name="Cheong K."/>
            <person name="Shin H.-S."/>
            <person name="Kim S.-B."/>
            <person name="Han K."/>
            <person name="Lee J."/>
            <person name="Park M."/>
            <person name="Lee H.-A."/>
            <person name="Lee H.-Y."/>
            <person name="Lee Y."/>
            <person name="Oh S."/>
            <person name="Lee J.H."/>
            <person name="Choi E."/>
            <person name="Choi E."/>
            <person name="Lee S.E."/>
            <person name="Jeon J."/>
            <person name="Kim H."/>
            <person name="Choi G."/>
            <person name="Song H."/>
            <person name="Lee J."/>
            <person name="Lee S.-C."/>
            <person name="Kwon J.-K."/>
            <person name="Lee H.-Y."/>
            <person name="Koo N."/>
            <person name="Hong Y."/>
            <person name="Kim R.W."/>
            <person name="Kang W.-H."/>
            <person name="Huh J.H."/>
            <person name="Kang B.-C."/>
            <person name="Yang T.-J."/>
            <person name="Lee Y.-H."/>
            <person name="Bennetzen J.L."/>
            <person name="Choi D."/>
        </authorList>
    </citation>
    <scope>NUCLEOTIDE SEQUENCE [LARGE SCALE GENOMIC DNA]</scope>
    <source>
        <strain evidence="10">cv. PBC81</strain>
    </source>
</reference>
<comment type="similarity">
    <text evidence="6">Belongs to the UPL family.</text>
</comment>
<dbReference type="Gene3D" id="3.90.1750.10">
    <property type="entry name" value="Hect, E3 ligase catalytic domains"/>
    <property type="match status" value="1"/>
</dbReference>
<dbReference type="FunFam" id="3.30.2160.10:FF:000002">
    <property type="entry name" value="Putative Ubiquitin-protein ligase E3C"/>
    <property type="match status" value="1"/>
</dbReference>
<evidence type="ECO:0000256" key="2">
    <source>
        <dbReference type="ARBA" id="ARBA00012485"/>
    </source>
</evidence>
<dbReference type="GO" id="GO:0006511">
    <property type="term" value="P:ubiquitin-dependent protein catabolic process"/>
    <property type="evidence" value="ECO:0007669"/>
    <property type="project" value="TreeGrafter"/>
</dbReference>
<evidence type="ECO:0000259" key="8">
    <source>
        <dbReference type="PROSITE" id="PS50237"/>
    </source>
</evidence>
<dbReference type="Proteomes" id="UP000224567">
    <property type="component" value="Unassembled WGS sequence"/>
</dbReference>
<evidence type="ECO:0000256" key="1">
    <source>
        <dbReference type="ARBA" id="ARBA00000885"/>
    </source>
</evidence>
<dbReference type="InterPro" id="IPR000569">
    <property type="entry name" value="HECT_dom"/>
</dbReference>
<dbReference type="STRING" id="33114.A0A2G2VXY2"/>
<evidence type="ECO:0000256" key="6">
    <source>
        <dbReference type="ARBA" id="ARBA00061247"/>
    </source>
</evidence>
<comment type="function">
    <text evidence="5">Probable E3 ubiquitin-protein ligase which mediates ubiquitination and subsequent proteasomal degradation of target proteins.</text>
</comment>
<dbReference type="SMART" id="SM00119">
    <property type="entry name" value="HECTc"/>
    <property type="match status" value="1"/>
</dbReference>
<dbReference type="GO" id="GO:0000209">
    <property type="term" value="P:protein polyubiquitination"/>
    <property type="evidence" value="ECO:0007669"/>
    <property type="project" value="InterPro"/>
</dbReference>
<evidence type="ECO:0000256" key="3">
    <source>
        <dbReference type="ARBA" id="ARBA00022679"/>
    </source>
</evidence>